<dbReference type="Proteomes" id="UP000091967">
    <property type="component" value="Unassembled WGS sequence"/>
</dbReference>
<accession>A0A1B8B493</accession>
<name>A0A1B8B493_FUSPO</name>
<evidence type="ECO:0000313" key="2">
    <source>
        <dbReference type="EMBL" id="OBS27529.1"/>
    </source>
</evidence>
<feature type="region of interest" description="Disordered" evidence="1">
    <location>
        <begin position="30"/>
        <end position="56"/>
    </location>
</feature>
<organism evidence="2 3">
    <name type="scientific">Fusarium poae</name>
    <dbReference type="NCBI Taxonomy" id="36050"/>
    <lineage>
        <taxon>Eukaryota</taxon>
        <taxon>Fungi</taxon>
        <taxon>Dikarya</taxon>
        <taxon>Ascomycota</taxon>
        <taxon>Pezizomycotina</taxon>
        <taxon>Sordariomycetes</taxon>
        <taxon>Hypocreomycetidae</taxon>
        <taxon>Hypocreales</taxon>
        <taxon>Nectriaceae</taxon>
        <taxon>Fusarium</taxon>
    </lineage>
</organism>
<keyword evidence="3" id="KW-1185">Reference proteome</keyword>
<proteinExistence type="predicted"/>
<evidence type="ECO:0000313" key="3">
    <source>
        <dbReference type="Proteomes" id="UP000091967"/>
    </source>
</evidence>
<sequence>MKRYVYDASRCSVFQDESDDDNERATAYYSTDAARHHESSVRQPTDSLGLGSDNYAEEEEDLGLEAALKSHLGTEAEAESETKPGPTFDNFNVASIAKKMESIGLEVKKESKI</sequence>
<comment type="caution">
    <text evidence="2">The sequence shown here is derived from an EMBL/GenBank/DDBJ whole genome shotgun (WGS) entry which is preliminary data.</text>
</comment>
<reference evidence="2 3" key="1">
    <citation type="submission" date="2016-06" db="EMBL/GenBank/DDBJ databases">
        <title>Living apart together: crosstalk between the core and supernumerary genomes in a fungal plant pathogen.</title>
        <authorList>
            <person name="Vanheule A."/>
            <person name="Audenaert K."/>
            <person name="Warris S."/>
            <person name="Van De Geest H."/>
            <person name="Schijlen E."/>
            <person name="Hofte M."/>
            <person name="De Saeger S."/>
            <person name="Haesaert G."/>
            <person name="Waalwijk C."/>
            <person name="Van Der Lee T."/>
        </authorList>
    </citation>
    <scope>NUCLEOTIDE SEQUENCE [LARGE SCALE GENOMIC DNA]</scope>
    <source>
        <strain evidence="2 3">2516</strain>
    </source>
</reference>
<protein>
    <submittedName>
        <fullName evidence="2">Uncharacterized protein</fullName>
    </submittedName>
</protein>
<evidence type="ECO:0000256" key="1">
    <source>
        <dbReference type="SAM" id="MobiDB-lite"/>
    </source>
</evidence>
<gene>
    <name evidence="2" type="ORF">FPOA_01471</name>
</gene>
<dbReference type="AlphaFoldDB" id="A0A1B8B493"/>
<dbReference type="EMBL" id="LYXU01000001">
    <property type="protein sequence ID" value="OBS27529.1"/>
    <property type="molecule type" value="Genomic_DNA"/>
</dbReference>